<keyword evidence="2" id="KW-0444">Lipid biosynthesis</keyword>
<keyword evidence="5 7" id="KW-0012">Acyltransferase</keyword>
<dbReference type="CDD" id="cd07989">
    <property type="entry name" value="LPLAT_AGPAT-like"/>
    <property type="match status" value="1"/>
</dbReference>
<accession>A0A137SB81</accession>
<dbReference type="GO" id="GO:0003841">
    <property type="term" value="F:1-acylglycerol-3-phosphate O-acyltransferase activity"/>
    <property type="evidence" value="ECO:0007669"/>
    <property type="project" value="UniProtKB-EC"/>
</dbReference>
<evidence type="ECO:0000256" key="5">
    <source>
        <dbReference type="ARBA" id="ARBA00023315"/>
    </source>
</evidence>
<dbReference type="GO" id="GO:0006654">
    <property type="term" value="P:phosphatidic acid biosynthetic process"/>
    <property type="evidence" value="ECO:0007669"/>
    <property type="project" value="TreeGrafter"/>
</dbReference>
<evidence type="ECO:0000256" key="1">
    <source>
        <dbReference type="ARBA" id="ARBA00005189"/>
    </source>
</evidence>
<dbReference type="PANTHER" id="PTHR10434">
    <property type="entry name" value="1-ACYL-SN-GLYCEROL-3-PHOSPHATE ACYLTRANSFERASE"/>
    <property type="match status" value="1"/>
</dbReference>
<evidence type="ECO:0000313" key="8">
    <source>
        <dbReference type="Proteomes" id="UP000070282"/>
    </source>
</evidence>
<evidence type="ECO:0000259" key="6">
    <source>
        <dbReference type="SMART" id="SM00563"/>
    </source>
</evidence>
<evidence type="ECO:0000256" key="4">
    <source>
        <dbReference type="ARBA" id="ARBA00023098"/>
    </source>
</evidence>
<proteinExistence type="predicted"/>
<keyword evidence="4" id="KW-0443">Lipid metabolism</keyword>
<gene>
    <name evidence="7" type="ORF">J122_2253</name>
</gene>
<dbReference type="InterPro" id="IPR002123">
    <property type="entry name" value="Plipid/glycerol_acylTrfase"/>
</dbReference>
<reference evidence="8" key="1">
    <citation type="submission" date="2015-12" db="EMBL/GenBank/DDBJ databases">
        <authorList>
            <person name="Lima A."/>
            <person name="Farahani Zayas N."/>
            <person name="Castro Da Silva M.A."/>
            <person name="Cabral A."/>
            <person name="Pessatti M.L."/>
        </authorList>
    </citation>
    <scope>NUCLEOTIDE SEQUENCE [LARGE SCALE GENOMIC DNA]</scope>
    <source>
        <strain evidence="8">LAMA 842</strain>
    </source>
</reference>
<dbReference type="EC" id="2.3.1.51" evidence="7"/>
<comment type="caution">
    <text evidence="7">The sequence shown here is derived from an EMBL/GenBank/DDBJ whole genome shotgun (WGS) entry which is preliminary data.</text>
</comment>
<evidence type="ECO:0000313" key="7">
    <source>
        <dbReference type="EMBL" id="KXO09681.1"/>
    </source>
</evidence>
<dbReference type="SMART" id="SM00563">
    <property type="entry name" value="PlsC"/>
    <property type="match status" value="1"/>
</dbReference>
<protein>
    <submittedName>
        <fullName evidence="7">1-acyl-sn-glycerol-3-phosphate acyltransferase</fullName>
        <ecNumber evidence="7">2.3.1.51</ecNumber>
    </submittedName>
</protein>
<keyword evidence="3 7" id="KW-0808">Transferase</keyword>
<dbReference type="SUPFAM" id="SSF69593">
    <property type="entry name" value="Glycerol-3-phosphate (1)-acyltransferase"/>
    <property type="match status" value="1"/>
</dbReference>
<dbReference type="PATRIC" id="fig|1306954.6.peg.533"/>
<organism evidence="7 8">
    <name type="scientific">Marinobacter excellens LAMA 842</name>
    <dbReference type="NCBI Taxonomy" id="1306954"/>
    <lineage>
        <taxon>Bacteria</taxon>
        <taxon>Pseudomonadati</taxon>
        <taxon>Pseudomonadota</taxon>
        <taxon>Gammaproteobacteria</taxon>
        <taxon>Pseudomonadales</taxon>
        <taxon>Marinobacteraceae</taxon>
        <taxon>Marinobacter</taxon>
    </lineage>
</organism>
<dbReference type="PANTHER" id="PTHR10434:SF64">
    <property type="entry name" value="1-ACYL-SN-GLYCEROL-3-PHOSPHATE ACYLTRANSFERASE-RELATED"/>
    <property type="match status" value="1"/>
</dbReference>
<feature type="domain" description="Phospholipid/glycerol acyltransferase" evidence="6">
    <location>
        <begin position="70"/>
        <end position="181"/>
    </location>
</feature>
<dbReference type="GeneID" id="94722858"/>
<dbReference type="Pfam" id="PF01553">
    <property type="entry name" value="Acyltransferase"/>
    <property type="match status" value="1"/>
</dbReference>
<sequence>MGWIRLLIRLTGFLVFLAGTCALAITLKLVDLFRRQPVDRSPWAAFCFRRACQCLGFRIRVHGQPTEAHALYVANHISWSDIPILGCITPLRFLSKAEVGNWPIIGWLARQAGTLFIQRGSGQARRIKSEISRCLNTGESVLVFPEGTTSSGLAVLPIHGFLLAAARDANTPIQPITIGYRRAHRPDPIAPFIGDDSFHTHLIRLLRQPPTQVDVVIHPAIDPARSESSNALTALIHQQISAGLKHIHAGEFEATPTGLRTAGAPGLPRLP</sequence>
<evidence type="ECO:0000256" key="3">
    <source>
        <dbReference type="ARBA" id="ARBA00022679"/>
    </source>
</evidence>
<dbReference type="AlphaFoldDB" id="A0A137SB81"/>
<comment type="pathway">
    <text evidence="1">Lipid metabolism.</text>
</comment>
<evidence type="ECO:0000256" key="2">
    <source>
        <dbReference type="ARBA" id="ARBA00022516"/>
    </source>
</evidence>
<keyword evidence="8" id="KW-1185">Reference proteome</keyword>
<name>A0A137SB81_9GAMM</name>
<dbReference type="RefSeq" id="WP_061332307.1">
    <property type="nucleotide sequence ID" value="NZ_LOCO01000010.1"/>
</dbReference>
<dbReference type="EMBL" id="LOCO01000010">
    <property type="protein sequence ID" value="KXO09681.1"/>
    <property type="molecule type" value="Genomic_DNA"/>
</dbReference>
<dbReference type="Proteomes" id="UP000070282">
    <property type="component" value="Unassembled WGS sequence"/>
</dbReference>